<evidence type="ECO:0000256" key="5">
    <source>
        <dbReference type="ARBA" id="ARBA00023163"/>
    </source>
</evidence>
<evidence type="ECO:0000256" key="2">
    <source>
        <dbReference type="ARBA" id="ARBA00022473"/>
    </source>
</evidence>
<accession>A0A1I8ML08</accession>
<dbReference type="OrthoDB" id="7442607at2759"/>
<comment type="subcellular location">
    <subcellularLocation>
        <location evidence="1 7">Nucleus</location>
    </subcellularLocation>
</comment>
<keyword evidence="6 7" id="KW-0539">Nucleus</keyword>
<dbReference type="eggNOG" id="KOG3585">
    <property type="taxonomic scope" value="Eukaryota"/>
</dbReference>
<dbReference type="AlphaFoldDB" id="A0A1I8ML08"/>
<dbReference type="Pfam" id="PF00907">
    <property type="entry name" value="T-box"/>
    <property type="match status" value="1"/>
</dbReference>
<keyword evidence="2" id="KW-0217">Developmental protein</keyword>
<feature type="compositionally biased region" description="Polar residues" evidence="8">
    <location>
        <begin position="603"/>
        <end position="626"/>
    </location>
</feature>
<evidence type="ECO:0000313" key="10">
    <source>
        <dbReference type="EnsemblMetazoa" id="MDOA006037-PA"/>
    </source>
</evidence>
<dbReference type="Proteomes" id="UP001652621">
    <property type="component" value="Unplaced"/>
</dbReference>
<dbReference type="GeneID" id="101897919"/>
<dbReference type="VEuPathDB" id="VectorBase:MDOMA2_013841"/>
<dbReference type="CDD" id="cd20681">
    <property type="entry name" value="T-box_Drosocross-like"/>
    <property type="match status" value="1"/>
</dbReference>
<dbReference type="GO" id="GO:0005634">
    <property type="term" value="C:nucleus"/>
    <property type="evidence" value="ECO:0007669"/>
    <property type="project" value="UniProtKB-SubCell"/>
</dbReference>
<dbReference type="PROSITE" id="PS01283">
    <property type="entry name" value="TBOX_1"/>
    <property type="match status" value="1"/>
</dbReference>
<dbReference type="Gene3D" id="2.60.40.820">
    <property type="entry name" value="Transcription factor, T-box"/>
    <property type="match status" value="1"/>
</dbReference>
<reference evidence="10" key="1">
    <citation type="submission" date="2020-05" db="UniProtKB">
        <authorList>
            <consortium name="EnsemblMetazoa"/>
        </authorList>
    </citation>
    <scope>IDENTIFICATION</scope>
    <source>
        <strain evidence="10">Aabys</strain>
    </source>
</reference>
<evidence type="ECO:0000256" key="4">
    <source>
        <dbReference type="ARBA" id="ARBA00023125"/>
    </source>
</evidence>
<reference evidence="12" key="2">
    <citation type="submission" date="2025-04" db="UniProtKB">
        <authorList>
            <consortium name="RefSeq"/>
        </authorList>
    </citation>
    <scope>IDENTIFICATION</scope>
    <source>
        <strain evidence="12">Aabys</strain>
    </source>
</reference>
<sequence length="640" mass="68361">MITMNELVDLRMQQHIAHEIYRQQIMQRIPDPFPPMMHIPLPRHVIMPPRVTLPGVDVQLQNDELWKQFHQIGTEMIITKSGRRMFPSMRLSLSGLDDDTNYCVLLEMVPIGDCRYKFSGSQWVPAGGAEPQSPQRMYLHPDSPATGSHWQAQPILFNKVKLTNNTLDNSGQIVLASMHKYQPRIHVIRTSDLAQIPWAPQQAFVFPETEFVAVTAYQNDRITKLKIDNNPFAKGFRETGQSRCKRKMSSSPTADEQLLRQQHEIMSPTKLSSSSPPTSSSTTIASSSSSSSCLSSATSNATISESGSSICSDKPVTTAFFNDHIIVDMDAGTSAQIKRLRSNDLAAIAALEHAAHGSLDGGGGVGGGCIAPSALETSSNHSMSSPLPLEYVNNSGNVFQQQAAAAAVAALAAGQNGVGGDRVGTSCNATSVAFMHHFQQNMQTLLRPSLVDLACTYFARPQPMYPQPQHAAYVSTQQHEALVAAGLTAQHTLPPTAPVPPPLLLPPLPQHLSLNAGGSDGGGSGELLPNRVTAINSNTTSDCITNDADLSSSDSSLIQDDVTLPTATTPIPVPTTFDAVATANNTDSTIAAGSDGCPPTNDALPQSPSCNRAQLNHPSHNSNNGRKQGFSISAILGGGS</sequence>
<dbReference type="InterPro" id="IPR046360">
    <property type="entry name" value="T-box_DNA-bd"/>
</dbReference>
<dbReference type="PANTHER" id="PTHR11267:SF204">
    <property type="entry name" value="SPADETAIL"/>
    <property type="match status" value="1"/>
</dbReference>
<proteinExistence type="predicted"/>
<dbReference type="PRINTS" id="PR00937">
    <property type="entry name" value="TBOX"/>
</dbReference>
<dbReference type="InterPro" id="IPR036960">
    <property type="entry name" value="T-box_sf"/>
</dbReference>
<feature type="compositionally biased region" description="Low complexity" evidence="8">
    <location>
        <begin position="267"/>
        <end position="293"/>
    </location>
</feature>
<comment type="caution">
    <text evidence="7">Lacks conserved residue(s) required for the propagation of feature annotation.</text>
</comment>
<dbReference type="SMART" id="SM00425">
    <property type="entry name" value="TBOX"/>
    <property type="match status" value="1"/>
</dbReference>
<protein>
    <submittedName>
        <fullName evidence="12">T-box transcription factor TBX6</fullName>
    </submittedName>
</protein>
<dbReference type="EnsemblMetazoa" id="MDOA006037-RA">
    <property type="protein sequence ID" value="MDOA006037-PA"/>
    <property type="gene ID" value="MDOA006037"/>
</dbReference>
<dbReference type="PRINTS" id="PR00938">
    <property type="entry name" value="BRACHYURY"/>
</dbReference>
<evidence type="ECO:0000313" key="12">
    <source>
        <dbReference type="RefSeq" id="XP_005184924.1"/>
    </source>
</evidence>
<dbReference type="VEuPathDB" id="VectorBase:MDOA006037"/>
<dbReference type="InterPro" id="IPR001699">
    <property type="entry name" value="TF_T-box"/>
</dbReference>
<dbReference type="InterPro" id="IPR008967">
    <property type="entry name" value="p53-like_TF_DNA-bd_sf"/>
</dbReference>
<dbReference type="InterPro" id="IPR018186">
    <property type="entry name" value="TF_T-box_CS"/>
</dbReference>
<feature type="region of interest" description="Disordered" evidence="8">
    <location>
        <begin position="236"/>
        <end position="255"/>
    </location>
</feature>
<gene>
    <name evidence="10" type="primary">101897919</name>
    <name evidence="12" type="synonym">LOC101897919</name>
</gene>
<evidence type="ECO:0000256" key="8">
    <source>
        <dbReference type="SAM" id="MobiDB-lite"/>
    </source>
</evidence>
<dbReference type="KEGG" id="mde:101897919"/>
<dbReference type="GO" id="GO:0000978">
    <property type="term" value="F:RNA polymerase II cis-regulatory region sequence-specific DNA binding"/>
    <property type="evidence" value="ECO:0007669"/>
    <property type="project" value="InterPro"/>
</dbReference>
<dbReference type="GO" id="GO:0000785">
    <property type="term" value="C:chromatin"/>
    <property type="evidence" value="ECO:0007669"/>
    <property type="project" value="TreeGrafter"/>
</dbReference>
<dbReference type="SUPFAM" id="SSF49417">
    <property type="entry name" value="p53-like transcription factors"/>
    <property type="match status" value="1"/>
</dbReference>
<dbReference type="PROSITE" id="PS50252">
    <property type="entry name" value="TBOX_3"/>
    <property type="match status" value="1"/>
</dbReference>
<feature type="region of interest" description="Disordered" evidence="8">
    <location>
        <begin position="266"/>
        <end position="293"/>
    </location>
</feature>
<evidence type="ECO:0000313" key="11">
    <source>
        <dbReference type="Proteomes" id="UP001652621"/>
    </source>
</evidence>
<keyword evidence="3" id="KW-0805">Transcription regulation</keyword>
<organism evidence="10">
    <name type="scientific">Musca domestica</name>
    <name type="common">House fly</name>
    <dbReference type="NCBI Taxonomy" id="7370"/>
    <lineage>
        <taxon>Eukaryota</taxon>
        <taxon>Metazoa</taxon>
        <taxon>Ecdysozoa</taxon>
        <taxon>Arthropoda</taxon>
        <taxon>Hexapoda</taxon>
        <taxon>Insecta</taxon>
        <taxon>Pterygota</taxon>
        <taxon>Neoptera</taxon>
        <taxon>Endopterygota</taxon>
        <taxon>Diptera</taxon>
        <taxon>Brachycera</taxon>
        <taxon>Muscomorpha</taxon>
        <taxon>Muscoidea</taxon>
        <taxon>Muscidae</taxon>
        <taxon>Musca</taxon>
    </lineage>
</organism>
<dbReference type="FunFam" id="2.60.40.820:FF:000010">
    <property type="entry name" value="T-box transcription factor TBX6"/>
    <property type="match status" value="1"/>
</dbReference>
<dbReference type="GO" id="GO:0000981">
    <property type="term" value="F:DNA-binding transcription factor activity, RNA polymerase II-specific"/>
    <property type="evidence" value="ECO:0007669"/>
    <property type="project" value="TreeGrafter"/>
</dbReference>
<keyword evidence="11" id="KW-1185">Reference proteome</keyword>
<dbReference type="GO" id="GO:0001708">
    <property type="term" value="P:cell fate specification"/>
    <property type="evidence" value="ECO:0007669"/>
    <property type="project" value="TreeGrafter"/>
</dbReference>
<evidence type="ECO:0000259" key="9">
    <source>
        <dbReference type="PROSITE" id="PS50252"/>
    </source>
</evidence>
<keyword evidence="5" id="KW-0804">Transcription</keyword>
<name>A0A1I8ML08_MUSDO</name>
<dbReference type="GO" id="GO:0045893">
    <property type="term" value="P:positive regulation of DNA-templated transcription"/>
    <property type="evidence" value="ECO:0007669"/>
    <property type="project" value="InterPro"/>
</dbReference>
<evidence type="ECO:0000256" key="7">
    <source>
        <dbReference type="PROSITE-ProRule" id="PRU00201"/>
    </source>
</evidence>
<dbReference type="RefSeq" id="XP_005184924.1">
    <property type="nucleotide sequence ID" value="XM_005184867.3"/>
</dbReference>
<feature type="domain" description="T-box" evidence="9">
    <location>
        <begin position="60"/>
        <end position="238"/>
    </location>
</feature>
<feature type="region of interest" description="Disordered" evidence="8">
    <location>
        <begin position="593"/>
        <end position="640"/>
    </location>
</feature>
<dbReference type="InterPro" id="IPR002070">
    <property type="entry name" value="TF_Brachyury"/>
</dbReference>
<evidence type="ECO:0000256" key="1">
    <source>
        <dbReference type="ARBA" id="ARBA00004123"/>
    </source>
</evidence>
<evidence type="ECO:0000256" key="3">
    <source>
        <dbReference type="ARBA" id="ARBA00023015"/>
    </source>
</evidence>
<dbReference type="PANTHER" id="PTHR11267">
    <property type="entry name" value="T-BOX PROTEIN-RELATED"/>
    <property type="match status" value="1"/>
</dbReference>
<evidence type="ECO:0000256" key="6">
    <source>
        <dbReference type="ARBA" id="ARBA00023242"/>
    </source>
</evidence>
<keyword evidence="4 7" id="KW-0238">DNA-binding</keyword>